<name>A0A5C3NDX8_9AGAM</name>
<feature type="region of interest" description="Disordered" evidence="1">
    <location>
        <begin position="346"/>
        <end position="393"/>
    </location>
</feature>
<protein>
    <submittedName>
        <fullName evidence="2">Uncharacterized protein</fullName>
    </submittedName>
</protein>
<feature type="region of interest" description="Disordered" evidence="1">
    <location>
        <begin position="547"/>
        <end position="652"/>
    </location>
</feature>
<dbReference type="Proteomes" id="UP000305948">
    <property type="component" value="Unassembled WGS sequence"/>
</dbReference>
<feature type="region of interest" description="Disordered" evidence="1">
    <location>
        <begin position="121"/>
        <end position="213"/>
    </location>
</feature>
<feature type="region of interest" description="Disordered" evidence="1">
    <location>
        <begin position="34"/>
        <end position="65"/>
    </location>
</feature>
<sequence length="767" mass="81595">MSLPSLSALGQVGQGCMRSVSRCDSAGTLVSEEQGVDEFGRGDKSVSTSLTGPTRGEGASSSEPLDRAAASLVAVDFLRSINTPLPTTYAEATKLADRFPQFRLAILSLPIHARQSHIWGTSASGVNTTGSGVKGDRARRRHGSHSSPDSLDRVVAPDEAETRASRSHSRGRCRHRERERASPARARNGRRSKDTRLSASLSRSPRRLPHSAPILPLQIIKSLQELAEQQEKDAPTTTVDHLESPVQVRVRAPTEELILSAPAFTKVSSPSTFSTANPHAPHAEATRSLPRRFQGSLMRSLHPSPAHLALLPQRLCSTPHLLPAAACAPRCSYSQSGFIEHTPVPAQHMSSPLGGFPAGSPAASEERRSSRPDLLTRRHPPHGGSLSIFSGQKPAPDRFVLPATLAPATHPAGSLRPLTMTAMTEVDMACDLPELMRRMVLDMDAAGAVPLPRASPPMRSPKESCGWHSREIVFGEGNAPRSLRGSRAGSGNYSLGRTRSSSQGQYPAQSLVAGESQPGIANDYFGPAVVPPQAVESEHLASVQNALPRPESTGYPPPRGTLDVGGQSPSRSASRKESSHSSRNSPRAKSSPSSESTLVDASVSPSLPATNLSSTNFHSSKDDNNRRIPSTTTPDTHPFQGARTSKGLQRGENKQLSLDELITSMPHEGLMHPALYDYVKAQTDAGLPCTLDPQTLLKQDAMSPLSKMKLGATAAEAQAIERARGKGKIDGAGGYFPELSPTGGCAEAKKEGWNSFGHGHARPVPAV</sequence>
<feature type="compositionally biased region" description="Basic and acidic residues" evidence="1">
    <location>
        <begin position="150"/>
        <end position="164"/>
    </location>
</feature>
<proteinExistence type="predicted"/>
<evidence type="ECO:0000256" key="1">
    <source>
        <dbReference type="SAM" id="MobiDB-lite"/>
    </source>
</evidence>
<feature type="compositionally biased region" description="Polar residues" evidence="1">
    <location>
        <begin position="597"/>
        <end position="618"/>
    </location>
</feature>
<evidence type="ECO:0000313" key="3">
    <source>
        <dbReference type="Proteomes" id="UP000305948"/>
    </source>
</evidence>
<feature type="compositionally biased region" description="Polar residues" evidence="1">
    <location>
        <begin position="489"/>
        <end position="508"/>
    </location>
</feature>
<dbReference type="AlphaFoldDB" id="A0A5C3NDX8"/>
<feature type="compositionally biased region" description="Basic and acidic residues" evidence="1">
    <location>
        <begin position="364"/>
        <end position="376"/>
    </location>
</feature>
<feature type="compositionally biased region" description="Basic residues" evidence="1">
    <location>
        <begin position="165"/>
        <end position="175"/>
    </location>
</feature>
<feature type="compositionally biased region" description="Low complexity" evidence="1">
    <location>
        <begin position="581"/>
        <end position="596"/>
    </location>
</feature>
<feature type="region of interest" description="Disordered" evidence="1">
    <location>
        <begin position="476"/>
        <end position="510"/>
    </location>
</feature>
<feature type="compositionally biased region" description="Polar residues" evidence="1">
    <location>
        <begin position="121"/>
        <end position="131"/>
    </location>
</feature>
<dbReference type="OrthoDB" id="2894483at2759"/>
<dbReference type="EMBL" id="ML213504">
    <property type="protein sequence ID" value="TFK55573.1"/>
    <property type="molecule type" value="Genomic_DNA"/>
</dbReference>
<reference evidence="2 3" key="1">
    <citation type="journal article" date="2019" name="Nat. Ecol. Evol.">
        <title>Megaphylogeny resolves global patterns of mushroom evolution.</title>
        <authorList>
            <person name="Varga T."/>
            <person name="Krizsan K."/>
            <person name="Foldi C."/>
            <person name="Dima B."/>
            <person name="Sanchez-Garcia M."/>
            <person name="Sanchez-Ramirez S."/>
            <person name="Szollosi G.J."/>
            <person name="Szarkandi J.G."/>
            <person name="Papp V."/>
            <person name="Albert L."/>
            <person name="Andreopoulos W."/>
            <person name="Angelini C."/>
            <person name="Antonin V."/>
            <person name="Barry K.W."/>
            <person name="Bougher N.L."/>
            <person name="Buchanan P."/>
            <person name="Buyck B."/>
            <person name="Bense V."/>
            <person name="Catcheside P."/>
            <person name="Chovatia M."/>
            <person name="Cooper J."/>
            <person name="Damon W."/>
            <person name="Desjardin D."/>
            <person name="Finy P."/>
            <person name="Geml J."/>
            <person name="Haridas S."/>
            <person name="Hughes K."/>
            <person name="Justo A."/>
            <person name="Karasinski D."/>
            <person name="Kautmanova I."/>
            <person name="Kiss B."/>
            <person name="Kocsube S."/>
            <person name="Kotiranta H."/>
            <person name="LaButti K.M."/>
            <person name="Lechner B.E."/>
            <person name="Liimatainen K."/>
            <person name="Lipzen A."/>
            <person name="Lukacs Z."/>
            <person name="Mihaltcheva S."/>
            <person name="Morgado L.N."/>
            <person name="Niskanen T."/>
            <person name="Noordeloos M.E."/>
            <person name="Ohm R.A."/>
            <person name="Ortiz-Santana B."/>
            <person name="Ovrebo C."/>
            <person name="Racz N."/>
            <person name="Riley R."/>
            <person name="Savchenko A."/>
            <person name="Shiryaev A."/>
            <person name="Soop K."/>
            <person name="Spirin V."/>
            <person name="Szebenyi C."/>
            <person name="Tomsovsky M."/>
            <person name="Tulloss R.E."/>
            <person name="Uehling J."/>
            <person name="Grigoriev I.V."/>
            <person name="Vagvolgyi C."/>
            <person name="Papp T."/>
            <person name="Martin F.M."/>
            <person name="Miettinen O."/>
            <person name="Hibbett D.S."/>
            <person name="Nagy L.G."/>
        </authorList>
    </citation>
    <scope>NUCLEOTIDE SEQUENCE [LARGE SCALE GENOMIC DNA]</scope>
    <source>
        <strain evidence="2 3">OMC1185</strain>
    </source>
</reference>
<gene>
    <name evidence="2" type="ORF">OE88DRAFT_1641443</name>
</gene>
<accession>A0A5C3NDX8</accession>
<keyword evidence="3" id="KW-1185">Reference proteome</keyword>
<evidence type="ECO:0000313" key="2">
    <source>
        <dbReference type="EMBL" id="TFK55573.1"/>
    </source>
</evidence>
<organism evidence="2 3">
    <name type="scientific">Heliocybe sulcata</name>
    <dbReference type="NCBI Taxonomy" id="5364"/>
    <lineage>
        <taxon>Eukaryota</taxon>
        <taxon>Fungi</taxon>
        <taxon>Dikarya</taxon>
        <taxon>Basidiomycota</taxon>
        <taxon>Agaricomycotina</taxon>
        <taxon>Agaricomycetes</taxon>
        <taxon>Gloeophyllales</taxon>
        <taxon>Gloeophyllaceae</taxon>
        <taxon>Heliocybe</taxon>
    </lineage>
</organism>